<organism evidence="2 3">
    <name type="scientific">Fusarium solani</name>
    <name type="common">Filamentous fungus</name>
    <dbReference type="NCBI Taxonomy" id="169388"/>
    <lineage>
        <taxon>Eukaryota</taxon>
        <taxon>Fungi</taxon>
        <taxon>Dikarya</taxon>
        <taxon>Ascomycota</taxon>
        <taxon>Pezizomycotina</taxon>
        <taxon>Sordariomycetes</taxon>
        <taxon>Hypocreomycetidae</taxon>
        <taxon>Hypocreales</taxon>
        <taxon>Nectriaceae</taxon>
        <taxon>Fusarium</taxon>
        <taxon>Fusarium solani species complex</taxon>
    </lineage>
</organism>
<feature type="region of interest" description="Disordered" evidence="1">
    <location>
        <begin position="85"/>
        <end position="124"/>
    </location>
</feature>
<gene>
    <name evidence="2" type="ORF">B0J15DRAFT_459961</name>
</gene>
<dbReference type="Proteomes" id="UP000736672">
    <property type="component" value="Unassembled WGS sequence"/>
</dbReference>
<feature type="region of interest" description="Disordered" evidence="1">
    <location>
        <begin position="138"/>
        <end position="163"/>
    </location>
</feature>
<dbReference type="OrthoDB" id="10372982at2759"/>
<evidence type="ECO:0000313" key="3">
    <source>
        <dbReference type="Proteomes" id="UP000736672"/>
    </source>
</evidence>
<comment type="caution">
    <text evidence="2">The sequence shown here is derived from an EMBL/GenBank/DDBJ whole genome shotgun (WGS) entry which is preliminary data.</text>
</comment>
<evidence type="ECO:0000313" key="2">
    <source>
        <dbReference type="EMBL" id="KAH7272199.1"/>
    </source>
</evidence>
<evidence type="ECO:0000256" key="1">
    <source>
        <dbReference type="SAM" id="MobiDB-lite"/>
    </source>
</evidence>
<feature type="compositionally biased region" description="Basic and acidic residues" evidence="1">
    <location>
        <begin position="85"/>
        <end position="97"/>
    </location>
</feature>
<sequence>MDEREGKRKKRGLSEGEDQSRWRWWKENGAHPYTHTPTHAHHPLIRTSSSAGRRNVSSLAYPPPTCVSACSLASWLAGWLDSQSKRFPEPSKGEKALVKALPGKPGDETGEGQSKRVESQSQGLSNKMALTASQRPMGQNASNYNRVTPINDNQGKVRGGNRASVEKRASLDYFTKARPGKVTLEVWDRSVYQKEI</sequence>
<dbReference type="EMBL" id="JAGTJS010000003">
    <property type="protein sequence ID" value="KAH7272199.1"/>
    <property type="molecule type" value="Genomic_DNA"/>
</dbReference>
<protein>
    <submittedName>
        <fullName evidence="2">Uncharacterized protein</fullName>
    </submittedName>
</protein>
<dbReference type="AlphaFoldDB" id="A0A9P9RB05"/>
<keyword evidence="3" id="KW-1185">Reference proteome</keyword>
<accession>A0A9P9RB05</accession>
<name>A0A9P9RB05_FUSSL</name>
<proteinExistence type="predicted"/>
<feature type="region of interest" description="Disordered" evidence="1">
    <location>
        <begin position="1"/>
        <end position="21"/>
    </location>
</feature>
<reference evidence="2" key="1">
    <citation type="journal article" date="2021" name="Nat. Commun.">
        <title>Genetic determinants of endophytism in the Arabidopsis root mycobiome.</title>
        <authorList>
            <person name="Mesny F."/>
            <person name="Miyauchi S."/>
            <person name="Thiergart T."/>
            <person name="Pickel B."/>
            <person name="Atanasova L."/>
            <person name="Karlsson M."/>
            <person name="Huettel B."/>
            <person name="Barry K.W."/>
            <person name="Haridas S."/>
            <person name="Chen C."/>
            <person name="Bauer D."/>
            <person name="Andreopoulos W."/>
            <person name="Pangilinan J."/>
            <person name="LaButti K."/>
            <person name="Riley R."/>
            <person name="Lipzen A."/>
            <person name="Clum A."/>
            <person name="Drula E."/>
            <person name="Henrissat B."/>
            <person name="Kohler A."/>
            <person name="Grigoriev I.V."/>
            <person name="Martin F.M."/>
            <person name="Hacquard S."/>
        </authorList>
    </citation>
    <scope>NUCLEOTIDE SEQUENCE</scope>
    <source>
        <strain evidence="2">FSSC 5 MPI-SDFR-AT-0091</strain>
    </source>
</reference>
<feature type="compositionally biased region" description="Polar residues" evidence="1">
    <location>
        <begin position="138"/>
        <end position="154"/>
    </location>
</feature>